<evidence type="ECO:0000256" key="2">
    <source>
        <dbReference type="ARBA" id="ARBA00022898"/>
    </source>
</evidence>
<dbReference type="SUPFAM" id="SSF53383">
    <property type="entry name" value="PLP-dependent transferases"/>
    <property type="match status" value="1"/>
</dbReference>
<organism evidence="4 5">
    <name type="scientific">Kineosporia mesophila</name>
    <dbReference type="NCBI Taxonomy" id="566012"/>
    <lineage>
        <taxon>Bacteria</taxon>
        <taxon>Bacillati</taxon>
        <taxon>Actinomycetota</taxon>
        <taxon>Actinomycetes</taxon>
        <taxon>Kineosporiales</taxon>
        <taxon>Kineosporiaceae</taxon>
        <taxon>Kineosporia</taxon>
    </lineage>
</organism>
<keyword evidence="5" id="KW-1185">Reference proteome</keyword>
<dbReference type="InterPro" id="IPR011009">
    <property type="entry name" value="Kinase-like_dom_sf"/>
</dbReference>
<accession>A0ABP7AVE7</accession>
<evidence type="ECO:0000313" key="4">
    <source>
        <dbReference type="EMBL" id="GAA3640501.1"/>
    </source>
</evidence>
<dbReference type="EMBL" id="BAAAZO010000014">
    <property type="protein sequence ID" value="GAA3640501.1"/>
    <property type="molecule type" value="Genomic_DNA"/>
</dbReference>
<dbReference type="PANTHER" id="PTHR43713">
    <property type="entry name" value="GLUTAMATE-1-SEMIALDEHYDE 2,1-AMINOMUTASE"/>
    <property type="match status" value="1"/>
</dbReference>
<dbReference type="Pfam" id="PF03109">
    <property type="entry name" value="ABC1"/>
    <property type="match status" value="1"/>
</dbReference>
<dbReference type="InterPro" id="IPR015421">
    <property type="entry name" value="PyrdxlP-dep_Trfase_major"/>
</dbReference>
<name>A0ABP7AVE7_9ACTN</name>
<dbReference type="Gene3D" id="3.90.1150.10">
    <property type="entry name" value="Aspartate Aminotransferase, domain 1"/>
    <property type="match status" value="1"/>
</dbReference>
<keyword evidence="2" id="KW-0663">Pyridoxal phosphate</keyword>
<proteinExistence type="predicted"/>
<gene>
    <name evidence="4" type="ORF">GCM10022223_69700</name>
</gene>
<dbReference type="InterPro" id="IPR000719">
    <property type="entry name" value="Prot_kinase_dom"/>
</dbReference>
<reference evidence="5" key="1">
    <citation type="journal article" date="2019" name="Int. J. Syst. Evol. Microbiol.">
        <title>The Global Catalogue of Microorganisms (GCM) 10K type strain sequencing project: providing services to taxonomists for standard genome sequencing and annotation.</title>
        <authorList>
            <consortium name="The Broad Institute Genomics Platform"/>
            <consortium name="The Broad Institute Genome Sequencing Center for Infectious Disease"/>
            <person name="Wu L."/>
            <person name="Ma J."/>
        </authorList>
    </citation>
    <scope>NUCLEOTIDE SEQUENCE [LARGE SCALE GENOMIC DNA]</scope>
    <source>
        <strain evidence="5">JCM 16902</strain>
    </source>
</reference>
<dbReference type="SMART" id="SM00220">
    <property type="entry name" value="S_TKc"/>
    <property type="match status" value="1"/>
</dbReference>
<dbReference type="CDD" id="cd05121">
    <property type="entry name" value="ABC1_ADCK3-like"/>
    <property type="match status" value="1"/>
</dbReference>
<sequence length="892" mass="96822">MPHEIIFRTGGFMRDSWRLLPHLVSEGARIVGWSCVFGLRRALPGGPGDAELLRGYLLRLGPLYVKAGQVLGTQSGVLAGDTVEQFRSFFSDLPPMRRDQLRATLKRSGEGLFADFDEEPIAVGSVAQVHTARLVDGRRVAVKVVKTGVRERLAAASLILDALIRGAGLLVPAVRHYDLAGHFAALRPLLTGQCDLLAEQARQEAVAENFRNHPYVRVPRTIPAACREDLLVMEYVRGVPGQDPGRAGHRREDLAARLLDAFNTMVYFHGLFHVDPHPGNFLFEPGGRIVLLDFGLVGRLSEDDKWNLSSFYFACVRQEWERAADRFTTTFAQHPDRARGSGEYHAELTGILRRHFTTETGHWSTMSFLDEASRLLRRHGSLISTRFSLLALSTLTGEGFLSQVDPQLDIWRNGRKFTDRFSPYLSDDLRDTFERELRDRTPITGAARRDAARYLVAPTHFDRFVLPAAYPIVVAKASGSRLTDLDGNEYVDLSGGFGPHLLGYGHPVPAAAIRRAVDSGGVNALGSPAELTLARTLTAAFPATLAVLANSGTEAVQMAVRMARAHTGRQRVAKFEGHYHGFSDQGMVSSWFRYRGEANAPSPVANSAGAQHSVVDQTLVLQYGLDESLHRITDAAGDLACVIVEPMPSVTGGFDAGFLRRLAATCRAHGVLLVFDEVVTGFRVTYGGVQHLAGVTPDLTCLGKIIGGGLPCGAVVGRPDVVGVARSSGDPFLDVHSRAFVGGTMSGNSITAAAGAAVLGHLRDHPGIYTGLERKTAWLVGELRSHVAALGLSCEISGQRSLLGITFDYARPKLIRDRLAGSHTKANIALACYMRKHGVYLPELHTLMIGDAHTDADLELVGRAFAQSLAEMTQAGFFSFESTPPVPARSAP</sequence>
<comment type="cofactor">
    <cofactor evidence="1">
        <name>pyridoxal 5'-phosphate</name>
        <dbReference type="ChEBI" id="CHEBI:597326"/>
    </cofactor>
</comment>
<evidence type="ECO:0000313" key="5">
    <source>
        <dbReference type="Proteomes" id="UP001501074"/>
    </source>
</evidence>
<dbReference type="InterPro" id="IPR005814">
    <property type="entry name" value="Aminotrans_3"/>
</dbReference>
<dbReference type="Gene3D" id="1.10.510.10">
    <property type="entry name" value="Transferase(Phosphotransferase) domain 1"/>
    <property type="match status" value="1"/>
</dbReference>
<dbReference type="SUPFAM" id="SSF56112">
    <property type="entry name" value="Protein kinase-like (PK-like)"/>
    <property type="match status" value="1"/>
</dbReference>
<dbReference type="Pfam" id="PF00202">
    <property type="entry name" value="Aminotran_3"/>
    <property type="match status" value="1"/>
</dbReference>
<dbReference type="InterPro" id="IPR015424">
    <property type="entry name" value="PyrdxlP-dep_Trfase"/>
</dbReference>
<dbReference type="PANTHER" id="PTHR43713:SF3">
    <property type="entry name" value="GLUTAMATE-1-SEMIALDEHYDE 2,1-AMINOMUTASE 1, CHLOROPLASTIC-RELATED"/>
    <property type="match status" value="1"/>
</dbReference>
<dbReference type="InterPro" id="IPR015422">
    <property type="entry name" value="PyrdxlP-dep_Trfase_small"/>
</dbReference>
<dbReference type="PROSITE" id="PS50011">
    <property type="entry name" value="PROTEIN_KINASE_DOM"/>
    <property type="match status" value="1"/>
</dbReference>
<evidence type="ECO:0000259" key="3">
    <source>
        <dbReference type="PROSITE" id="PS50011"/>
    </source>
</evidence>
<comment type="caution">
    <text evidence="4">The sequence shown here is derived from an EMBL/GenBank/DDBJ whole genome shotgun (WGS) entry which is preliminary data.</text>
</comment>
<protein>
    <recommendedName>
        <fullName evidence="3">Protein kinase domain-containing protein</fullName>
    </recommendedName>
</protein>
<dbReference type="Gene3D" id="3.40.640.10">
    <property type="entry name" value="Type I PLP-dependent aspartate aminotransferase-like (Major domain)"/>
    <property type="match status" value="1"/>
</dbReference>
<feature type="domain" description="Protein kinase" evidence="3">
    <location>
        <begin position="115"/>
        <end position="455"/>
    </location>
</feature>
<evidence type="ECO:0000256" key="1">
    <source>
        <dbReference type="ARBA" id="ARBA00001933"/>
    </source>
</evidence>
<dbReference type="Proteomes" id="UP001501074">
    <property type="component" value="Unassembled WGS sequence"/>
</dbReference>
<dbReference type="InterPro" id="IPR004147">
    <property type="entry name" value="ABC1_dom"/>
</dbReference>